<dbReference type="RefSeq" id="WP_099643566.1">
    <property type="nucleotide sequence ID" value="NZ_NKHF01000093.1"/>
</dbReference>
<dbReference type="InterPro" id="IPR041698">
    <property type="entry name" value="Methyltransf_25"/>
</dbReference>
<dbReference type="Pfam" id="PF13649">
    <property type="entry name" value="Methyltransf_25"/>
    <property type="match status" value="1"/>
</dbReference>
<evidence type="ECO:0000313" key="4">
    <source>
        <dbReference type="EMBL" id="PCK30188.1"/>
    </source>
</evidence>
<keyword evidence="2 4" id="KW-0808">Transferase</keyword>
<keyword evidence="1 4" id="KW-0489">Methyltransferase</keyword>
<dbReference type="InterPro" id="IPR029063">
    <property type="entry name" value="SAM-dependent_MTases_sf"/>
</dbReference>
<dbReference type="PANTHER" id="PTHR43861">
    <property type="entry name" value="TRANS-ACONITATE 2-METHYLTRANSFERASE-RELATED"/>
    <property type="match status" value="1"/>
</dbReference>
<dbReference type="GO" id="GO:0032259">
    <property type="term" value="P:methylation"/>
    <property type="evidence" value="ECO:0007669"/>
    <property type="project" value="UniProtKB-KW"/>
</dbReference>
<dbReference type="PANTHER" id="PTHR43861:SF1">
    <property type="entry name" value="TRANS-ACONITATE 2-METHYLTRANSFERASE"/>
    <property type="match status" value="1"/>
</dbReference>
<dbReference type="GO" id="GO:0008168">
    <property type="term" value="F:methyltransferase activity"/>
    <property type="evidence" value="ECO:0007669"/>
    <property type="project" value="UniProtKB-KW"/>
</dbReference>
<name>A0A2A5JL82_PSEO7</name>
<dbReference type="CDD" id="cd02440">
    <property type="entry name" value="AdoMet_MTases"/>
    <property type="match status" value="1"/>
</dbReference>
<evidence type="ECO:0000256" key="2">
    <source>
        <dbReference type="ARBA" id="ARBA00022679"/>
    </source>
</evidence>
<accession>A0A2A5JL82</accession>
<dbReference type="OrthoDB" id="9804086at2"/>
<evidence type="ECO:0000256" key="1">
    <source>
        <dbReference type="ARBA" id="ARBA00022603"/>
    </source>
</evidence>
<comment type="caution">
    <text evidence="4">The sequence shown here is derived from an EMBL/GenBank/DDBJ whole genome shotgun (WGS) entry which is preliminary data.</text>
</comment>
<dbReference type="SUPFAM" id="SSF53335">
    <property type="entry name" value="S-adenosyl-L-methionine-dependent methyltransferases"/>
    <property type="match status" value="1"/>
</dbReference>
<gene>
    <name evidence="4" type="ORF">CEX98_18870</name>
</gene>
<evidence type="ECO:0000313" key="5">
    <source>
        <dbReference type="Proteomes" id="UP000228621"/>
    </source>
</evidence>
<keyword evidence="5" id="KW-1185">Reference proteome</keyword>
<protein>
    <submittedName>
        <fullName evidence="4">SAM-dependent methyltransferase</fullName>
    </submittedName>
</protein>
<evidence type="ECO:0000259" key="3">
    <source>
        <dbReference type="Pfam" id="PF13649"/>
    </source>
</evidence>
<dbReference type="Gene3D" id="3.40.50.150">
    <property type="entry name" value="Vaccinia Virus protein VP39"/>
    <property type="match status" value="1"/>
</dbReference>
<dbReference type="Proteomes" id="UP000228621">
    <property type="component" value="Unassembled WGS sequence"/>
</dbReference>
<dbReference type="AlphaFoldDB" id="A0A2A5JL82"/>
<feature type="domain" description="Methyltransferase" evidence="3">
    <location>
        <begin position="46"/>
        <end position="134"/>
    </location>
</feature>
<sequence>MSEITLAYYSQHAEEFASSTLNVDMQPLYQMFLPELPLREKSQIHILDAGCGSGRDALAFKRLGYEVSAMDACEKLVKIAATQLGQPVRQQYFEEIQDIATFDGIWACASLLHVAEKDLPNVFMKLQEALKLDGVLYVSFKYGAGERVHNGRRFTDLNETGLSNVIAACSDLNVIKQWVTEDRRPNRDNELWLNALLRKG</sequence>
<organism evidence="4 5">
    <name type="scientific">Pseudoalteromonas piscicida</name>
    <dbReference type="NCBI Taxonomy" id="43662"/>
    <lineage>
        <taxon>Bacteria</taxon>
        <taxon>Pseudomonadati</taxon>
        <taxon>Pseudomonadota</taxon>
        <taxon>Gammaproteobacteria</taxon>
        <taxon>Alteromonadales</taxon>
        <taxon>Pseudoalteromonadaceae</taxon>
        <taxon>Pseudoalteromonas</taxon>
    </lineage>
</organism>
<dbReference type="EMBL" id="NKHF01000093">
    <property type="protein sequence ID" value="PCK30188.1"/>
    <property type="molecule type" value="Genomic_DNA"/>
</dbReference>
<proteinExistence type="predicted"/>
<reference evidence="5" key="1">
    <citation type="journal article" date="2019" name="Genome Announc.">
        <title>Draft Genome Sequence of Pseudoalteromonas piscicida Strain 36Y ROTHPW, an Hypersaline Seawater Isolate from the South Coast of Sonora, Mexico.</title>
        <authorList>
            <person name="Sanchez-Diaz R."/>
            <person name="Molina-Garza Z.J."/>
            <person name="Cruz-Suarez L.E."/>
            <person name="Selvin J."/>
            <person name="Kiran G.S."/>
            <person name="Ibarra-Gamez J.C."/>
            <person name="Gomez-Gil B."/>
            <person name="Galaviz-Silva L."/>
        </authorList>
    </citation>
    <scope>NUCLEOTIDE SEQUENCE [LARGE SCALE GENOMIC DNA]</scope>
    <source>
        <strain evidence="5">36Y_RITHPW</strain>
    </source>
</reference>